<feature type="region of interest" description="Disordered" evidence="2">
    <location>
        <begin position="230"/>
        <end position="274"/>
    </location>
</feature>
<accession>A0A3M6VFF7</accession>
<protein>
    <recommendedName>
        <fullName evidence="5">Mediator complex subunit 15 KIX domain-containing protein</fullName>
    </recommendedName>
</protein>
<dbReference type="STRING" id="542832.A0A3M6VFF7"/>
<proteinExistence type="predicted"/>
<evidence type="ECO:0008006" key="5">
    <source>
        <dbReference type="Google" id="ProtNLM"/>
    </source>
</evidence>
<feature type="compositionally biased region" description="Low complexity" evidence="2">
    <location>
        <begin position="230"/>
        <end position="256"/>
    </location>
</feature>
<keyword evidence="4" id="KW-1185">Reference proteome</keyword>
<feature type="compositionally biased region" description="Low complexity" evidence="2">
    <location>
        <begin position="693"/>
        <end position="706"/>
    </location>
</feature>
<feature type="region of interest" description="Disordered" evidence="2">
    <location>
        <begin position="690"/>
        <end position="714"/>
    </location>
</feature>
<evidence type="ECO:0000313" key="3">
    <source>
        <dbReference type="EMBL" id="RMX65052.1"/>
    </source>
</evidence>
<organism evidence="3 4">
    <name type="scientific">Peronospora effusa</name>
    <dbReference type="NCBI Taxonomy" id="542832"/>
    <lineage>
        <taxon>Eukaryota</taxon>
        <taxon>Sar</taxon>
        <taxon>Stramenopiles</taxon>
        <taxon>Oomycota</taxon>
        <taxon>Peronosporomycetes</taxon>
        <taxon>Peronosporales</taxon>
        <taxon>Peronosporaceae</taxon>
        <taxon>Peronospora</taxon>
    </lineage>
</organism>
<feature type="region of interest" description="Disordered" evidence="2">
    <location>
        <begin position="419"/>
        <end position="445"/>
    </location>
</feature>
<evidence type="ECO:0000256" key="1">
    <source>
        <dbReference type="SAM" id="Coils"/>
    </source>
</evidence>
<feature type="compositionally biased region" description="Low complexity" evidence="2">
    <location>
        <begin position="419"/>
        <end position="444"/>
    </location>
</feature>
<dbReference type="Proteomes" id="UP000282087">
    <property type="component" value="Unassembled WGS sequence"/>
</dbReference>
<feature type="region of interest" description="Disordered" evidence="2">
    <location>
        <begin position="374"/>
        <end position="401"/>
    </location>
</feature>
<gene>
    <name evidence="3" type="ORF">DD238_003255</name>
</gene>
<name>A0A3M6VFF7_9STRA</name>
<sequence length="951" mass="103593">MEGQWRSEIPEDMRKTMITEMYHELARISGEVDKQKVWGSAAKFELMLWSSSPDRNSYLMKMQRKIVSLKKKQGAGDANLMANANNVVTSNPMNPAVNGMAHGLNMNMNATMNAQFQQNNAVASQAMNNFQQQAQVQPQSQVQAHAQAQVQAQAQAQAQQQNAAALAASNGATVGASTGFNAAVAAGLNSSNAGPTAAANIPTPPQQQAQQWLQRIQVQFQAQQRQLMHTQNQETQQLRQQHMNQQQQLSQQQQQQGVAPDMRRQQLQTLQQQHQLARTRLQHLHKSKQQQLQRKQQQYLMQKQHQLQQQQQQGSVAAATATASTNGVSSTAMMAPSQAGVAPSSLSLPNATTVQTSAPTVSTTQAAATLPTAQRGVKPEQLADAHTQQAAMREMQRAQNAAQIHADNGLSHQLFNGTAASTASSTPTGAAKGTVTATTTATTTDSSNQTYVERLKETKQKYWDDLVIVYREFERMVKQKPANQQQERINTFLVNLKRIIALLQQDPSKVTSNNKNDLDRVEAHIQKQVLPILERLKNKTRAAAATAGNNGLAAAQQEQMKKTQEAQRLAQLQEQQKKMQEQQKTEAQRKLLEEQKKKLQLEAAAAAAAVKKQEMLEQQRKQKQKQLQAQHAQQQAILQQQQQQRQRLLAQQAQLKAQNQLRMNAAAPQQAKTAAGTVDVTPSAIANAGGDLTTTSTTNGTDVSPTNASLPTPIDVPVSLSPGETSTSSGMAPLTPAQYRTFKLPEARKQQLTAQHAKLREQQQELIMQQSRAKTPSHQAKLAHQAQRLAQMTNKISQQLVQCKLAEEYEQSKSMGMATAVSQPTLAQSTATPASLDKTITIKPEIAASGNGLATSASEVTAPATTLAVIKDETAAVSAVAATFPGVTVKKNDDFKSVLPDMTGLGASEKLLTAVAAYEKHKPDVLKRGALRFSRIAVTIGAKLNTSYVTS</sequence>
<evidence type="ECO:0000313" key="4">
    <source>
        <dbReference type="Proteomes" id="UP000282087"/>
    </source>
</evidence>
<feature type="compositionally biased region" description="Low complexity" evidence="2">
    <location>
        <begin position="265"/>
        <end position="274"/>
    </location>
</feature>
<comment type="caution">
    <text evidence="3">The sequence shown here is derived from an EMBL/GenBank/DDBJ whole genome shotgun (WGS) entry which is preliminary data.</text>
</comment>
<feature type="compositionally biased region" description="Low complexity" evidence="2">
    <location>
        <begin position="388"/>
        <end position="401"/>
    </location>
</feature>
<dbReference type="AlphaFoldDB" id="A0A3M6VFF7"/>
<feature type="coiled-coil region" evidence="1">
    <location>
        <begin position="552"/>
        <end position="658"/>
    </location>
</feature>
<reference evidence="3 4" key="1">
    <citation type="submission" date="2018-06" db="EMBL/GenBank/DDBJ databases">
        <title>Comparative genomics of downy mildews reveals potential adaptations to biotrophy.</title>
        <authorList>
            <person name="Fletcher K."/>
            <person name="Klosterman S.J."/>
            <person name="Derevnina L."/>
            <person name="Martin F."/>
            <person name="Koike S."/>
            <person name="Reyes Chin-Wo S."/>
            <person name="Mou B."/>
            <person name="Michelmore R."/>
        </authorList>
    </citation>
    <scope>NUCLEOTIDE SEQUENCE [LARGE SCALE GENOMIC DNA]</scope>
    <source>
        <strain evidence="3 4">R14</strain>
    </source>
</reference>
<keyword evidence="1" id="KW-0175">Coiled coil</keyword>
<evidence type="ECO:0000256" key="2">
    <source>
        <dbReference type="SAM" id="MobiDB-lite"/>
    </source>
</evidence>
<dbReference type="EMBL" id="QLLG01000269">
    <property type="protein sequence ID" value="RMX65052.1"/>
    <property type="molecule type" value="Genomic_DNA"/>
</dbReference>
<dbReference type="VEuPathDB" id="FungiDB:DD237_002049"/>